<dbReference type="InterPro" id="IPR011333">
    <property type="entry name" value="SKP1/BTB/POZ_sf"/>
</dbReference>
<dbReference type="SUPFAM" id="SSF54695">
    <property type="entry name" value="POZ domain"/>
    <property type="match status" value="1"/>
</dbReference>
<gene>
    <name evidence="3" type="ORF">OSTQU699_LOCUS7431</name>
</gene>
<comment type="pathway">
    <text evidence="1">Protein modification; protein ubiquitination.</text>
</comment>
<accession>A0A8S1J861</accession>
<dbReference type="AlphaFoldDB" id="A0A8S1J861"/>
<dbReference type="OrthoDB" id="684045at2759"/>
<evidence type="ECO:0000313" key="4">
    <source>
        <dbReference type="Proteomes" id="UP000708148"/>
    </source>
</evidence>
<reference evidence="3" key="1">
    <citation type="submission" date="2020-12" db="EMBL/GenBank/DDBJ databases">
        <authorList>
            <person name="Iha C."/>
        </authorList>
    </citation>
    <scope>NUCLEOTIDE SEQUENCE</scope>
</reference>
<dbReference type="PROSITE" id="PS50097">
    <property type="entry name" value="BTB"/>
    <property type="match status" value="1"/>
</dbReference>
<dbReference type="InterPro" id="IPR000210">
    <property type="entry name" value="BTB/POZ_dom"/>
</dbReference>
<keyword evidence="4" id="KW-1185">Reference proteome</keyword>
<dbReference type="Proteomes" id="UP000708148">
    <property type="component" value="Unassembled WGS sequence"/>
</dbReference>
<sequence length="261" mass="28911">MLAAGHLVPSYLPEDDGDLGALCDTVLAVQKLKLPVHGQVLAVHSGHFRKLVADMKGNKASHENGRMVIPLDDSVSVDDAVLMLSFVYGKRIKVDTADEASRLVSLGDRYDIPALLRLSVSSMNARPNALYFVRPQTGSHAEPCLDAGHWLAITDRLRAHPQWRDLAGLEELRTQCLWTITKDLLLNCDAMPGKESKALLSVLDEHGVSASSVGEAAIALASFGMANWRRERREPYQTFVERHLPDAKRQCCEVLRRFHRG</sequence>
<evidence type="ECO:0000256" key="1">
    <source>
        <dbReference type="ARBA" id="ARBA00004906"/>
    </source>
</evidence>
<proteinExistence type="predicted"/>
<dbReference type="Gene3D" id="3.30.710.10">
    <property type="entry name" value="Potassium Channel Kv1.1, Chain A"/>
    <property type="match status" value="1"/>
</dbReference>
<dbReference type="CDD" id="cd18186">
    <property type="entry name" value="BTB_POZ_ZBTB_KLHL-like"/>
    <property type="match status" value="1"/>
</dbReference>
<evidence type="ECO:0000313" key="3">
    <source>
        <dbReference type="EMBL" id="CAD7702074.1"/>
    </source>
</evidence>
<dbReference type="EMBL" id="CAJHUC010001699">
    <property type="protein sequence ID" value="CAD7702074.1"/>
    <property type="molecule type" value="Genomic_DNA"/>
</dbReference>
<name>A0A8S1J861_9CHLO</name>
<protein>
    <recommendedName>
        <fullName evidence="2">BTB domain-containing protein</fullName>
    </recommendedName>
</protein>
<feature type="domain" description="BTB" evidence="2">
    <location>
        <begin position="23"/>
        <end position="96"/>
    </location>
</feature>
<organism evidence="3 4">
    <name type="scientific">Ostreobium quekettii</name>
    <dbReference type="NCBI Taxonomy" id="121088"/>
    <lineage>
        <taxon>Eukaryota</taxon>
        <taxon>Viridiplantae</taxon>
        <taxon>Chlorophyta</taxon>
        <taxon>core chlorophytes</taxon>
        <taxon>Ulvophyceae</taxon>
        <taxon>TCBD clade</taxon>
        <taxon>Bryopsidales</taxon>
        <taxon>Ostreobineae</taxon>
        <taxon>Ostreobiaceae</taxon>
        <taxon>Ostreobium</taxon>
    </lineage>
</organism>
<evidence type="ECO:0000259" key="2">
    <source>
        <dbReference type="PROSITE" id="PS50097"/>
    </source>
</evidence>
<comment type="caution">
    <text evidence="3">The sequence shown here is derived from an EMBL/GenBank/DDBJ whole genome shotgun (WGS) entry which is preliminary data.</text>
</comment>
<dbReference type="SMART" id="SM00225">
    <property type="entry name" value="BTB"/>
    <property type="match status" value="1"/>
</dbReference>
<dbReference type="Pfam" id="PF00651">
    <property type="entry name" value="BTB"/>
    <property type="match status" value="1"/>
</dbReference>